<protein>
    <submittedName>
        <fullName evidence="2">Hydrolase TatD</fullName>
    </submittedName>
</protein>
<dbReference type="PANTHER" id="PTHR46124:SF2">
    <property type="entry name" value="D-AMINOACYL-TRNA DEACYLASE"/>
    <property type="match status" value="1"/>
</dbReference>
<dbReference type="InterPro" id="IPR032466">
    <property type="entry name" value="Metal_Hydrolase"/>
</dbReference>
<keyword evidence="3" id="KW-1185">Reference proteome</keyword>
<organism evidence="2 3">
    <name type="scientific">Flavipsychrobacter stenotrophus</name>
    <dbReference type="NCBI Taxonomy" id="2077091"/>
    <lineage>
        <taxon>Bacteria</taxon>
        <taxon>Pseudomonadati</taxon>
        <taxon>Bacteroidota</taxon>
        <taxon>Chitinophagia</taxon>
        <taxon>Chitinophagales</taxon>
        <taxon>Chitinophagaceae</taxon>
        <taxon>Flavipsychrobacter</taxon>
    </lineage>
</organism>
<name>A0A2S7SWP6_9BACT</name>
<dbReference type="GO" id="GO:0005829">
    <property type="term" value="C:cytosol"/>
    <property type="evidence" value="ECO:0007669"/>
    <property type="project" value="TreeGrafter"/>
</dbReference>
<dbReference type="Proteomes" id="UP000239872">
    <property type="component" value="Unassembled WGS sequence"/>
</dbReference>
<dbReference type="OrthoDB" id="664222at2"/>
<proteinExistence type="predicted"/>
<dbReference type="SUPFAM" id="SSF51556">
    <property type="entry name" value="Metallo-dependent hydrolases"/>
    <property type="match status" value="1"/>
</dbReference>
<sequence>MARFYNIHTHKAPEQNEHVFSIQSLYEGFDQMQPEFFYSIGLHPGYLTDYANQFEQVERLASQPNVLAVGECGLDKLVETPMDLQKEIFIKHIALANRVQKPLIIHCVKAHELIVEIFARHKPNVPVILHGFNNRSAIAATFSGYSFSFGAAIFNESWPAGEVLEHTYSDQFFLETDDADISIEAVYEKAAAIRNVPVEDLIKSQQYHFNQMFNFEG</sequence>
<feature type="binding site" evidence="1">
    <location>
        <position position="71"/>
    </location>
    <ligand>
        <name>a divalent metal cation</name>
        <dbReference type="ChEBI" id="CHEBI:60240"/>
        <label>1</label>
    </ligand>
</feature>
<dbReference type="AlphaFoldDB" id="A0A2S7SWP6"/>
<keyword evidence="2" id="KW-0378">Hydrolase</keyword>
<accession>A0A2S7SWP6</accession>
<dbReference type="GO" id="GO:0016788">
    <property type="term" value="F:hydrolase activity, acting on ester bonds"/>
    <property type="evidence" value="ECO:0007669"/>
    <property type="project" value="InterPro"/>
</dbReference>
<evidence type="ECO:0000256" key="1">
    <source>
        <dbReference type="PIRSR" id="PIRSR005902-1"/>
    </source>
</evidence>
<reference evidence="2 3" key="1">
    <citation type="submission" date="2018-01" db="EMBL/GenBank/DDBJ databases">
        <title>A novel member of the phylum Bacteroidetes isolated from glacier ice.</title>
        <authorList>
            <person name="Liu Q."/>
            <person name="Xin Y.-H."/>
        </authorList>
    </citation>
    <scope>NUCLEOTIDE SEQUENCE [LARGE SCALE GENOMIC DNA]</scope>
    <source>
        <strain evidence="2 3">RB1R16</strain>
    </source>
</reference>
<feature type="binding site" evidence="1">
    <location>
        <position position="130"/>
    </location>
    <ligand>
        <name>a divalent metal cation</name>
        <dbReference type="ChEBI" id="CHEBI:60240"/>
        <label>2</label>
    </ligand>
</feature>
<dbReference type="InterPro" id="IPR001130">
    <property type="entry name" value="TatD-like"/>
</dbReference>
<dbReference type="EMBL" id="PPSL01000002">
    <property type="protein sequence ID" value="PQJ11343.1"/>
    <property type="molecule type" value="Genomic_DNA"/>
</dbReference>
<gene>
    <name evidence="2" type="ORF">CJD36_005950</name>
</gene>
<dbReference type="PIRSF" id="PIRSF005902">
    <property type="entry name" value="DNase_TatD"/>
    <property type="match status" value="1"/>
</dbReference>
<feature type="binding site" evidence="1">
    <location>
        <position position="177"/>
    </location>
    <ligand>
        <name>a divalent metal cation</name>
        <dbReference type="ChEBI" id="CHEBI:60240"/>
        <label>1</label>
    </ligand>
</feature>
<dbReference type="RefSeq" id="WP_105038222.1">
    <property type="nucleotide sequence ID" value="NZ_PPSL01000002.1"/>
</dbReference>
<feature type="binding site" evidence="1">
    <location>
        <position position="106"/>
    </location>
    <ligand>
        <name>a divalent metal cation</name>
        <dbReference type="ChEBI" id="CHEBI:60240"/>
        <label>2</label>
    </ligand>
</feature>
<dbReference type="GO" id="GO:0046872">
    <property type="term" value="F:metal ion binding"/>
    <property type="evidence" value="ECO:0007669"/>
    <property type="project" value="UniProtKB-KW"/>
</dbReference>
<dbReference type="Gene3D" id="3.20.20.140">
    <property type="entry name" value="Metal-dependent hydrolases"/>
    <property type="match status" value="1"/>
</dbReference>
<evidence type="ECO:0000313" key="2">
    <source>
        <dbReference type="EMBL" id="PQJ11343.1"/>
    </source>
</evidence>
<dbReference type="PANTHER" id="PTHR46124">
    <property type="entry name" value="D-AMINOACYL-TRNA DEACYLASE"/>
    <property type="match status" value="1"/>
</dbReference>
<dbReference type="Pfam" id="PF01026">
    <property type="entry name" value="TatD_DNase"/>
    <property type="match status" value="1"/>
</dbReference>
<comment type="caution">
    <text evidence="2">The sequence shown here is derived from an EMBL/GenBank/DDBJ whole genome shotgun (WGS) entry which is preliminary data.</text>
</comment>
<evidence type="ECO:0000313" key="3">
    <source>
        <dbReference type="Proteomes" id="UP000239872"/>
    </source>
</evidence>
<keyword evidence="1" id="KW-0479">Metal-binding</keyword>